<keyword evidence="6" id="KW-1185">Reference proteome</keyword>
<dbReference type="InterPro" id="IPR000114">
    <property type="entry name" value="Ribosomal_uL16_bact-type"/>
</dbReference>
<evidence type="ECO:0000313" key="6">
    <source>
        <dbReference type="Proteomes" id="UP000759131"/>
    </source>
</evidence>
<name>A0A7R9PUM5_9ACAR</name>
<dbReference type="EMBL" id="OC854834">
    <property type="protein sequence ID" value="CAD7620506.1"/>
    <property type="molecule type" value="Genomic_DNA"/>
</dbReference>
<dbReference type="AlphaFoldDB" id="A0A7R9PUM5"/>
<comment type="similarity">
    <text evidence="1">Belongs to the universal ribosomal protein uL16 family.</text>
</comment>
<proteinExistence type="inferred from homology"/>
<dbReference type="PANTHER" id="PTHR12220:SF13">
    <property type="entry name" value="LARGE RIBOSOMAL SUBUNIT PROTEIN UL16M"/>
    <property type="match status" value="1"/>
</dbReference>
<evidence type="ECO:0000313" key="5">
    <source>
        <dbReference type="EMBL" id="CAD7620506.1"/>
    </source>
</evidence>
<keyword evidence="3" id="KW-0687">Ribonucleoprotein</keyword>
<dbReference type="GO" id="GO:0019843">
    <property type="term" value="F:rRNA binding"/>
    <property type="evidence" value="ECO:0007669"/>
    <property type="project" value="InterPro"/>
</dbReference>
<dbReference type="Pfam" id="PF00252">
    <property type="entry name" value="Ribosomal_L16"/>
    <property type="match status" value="1"/>
</dbReference>
<dbReference type="GO" id="GO:0032543">
    <property type="term" value="P:mitochondrial translation"/>
    <property type="evidence" value="ECO:0007669"/>
    <property type="project" value="TreeGrafter"/>
</dbReference>
<organism evidence="5">
    <name type="scientific">Medioppia subpectinata</name>
    <dbReference type="NCBI Taxonomy" id="1979941"/>
    <lineage>
        <taxon>Eukaryota</taxon>
        <taxon>Metazoa</taxon>
        <taxon>Ecdysozoa</taxon>
        <taxon>Arthropoda</taxon>
        <taxon>Chelicerata</taxon>
        <taxon>Arachnida</taxon>
        <taxon>Acari</taxon>
        <taxon>Acariformes</taxon>
        <taxon>Sarcoptiformes</taxon>
        <taxon>Oribatida</taxon>
        <taxon>Brachypylina</taxon>
        <taxon>Oppioidea</taxon>
        <taxon>Oppiidae</taxon>
        <taxon>Medioppia</taxon>
    </lineage>
</organism>
<dbReference type="EMBL" id="CAJPIZ010000259">
    <property type="protein sequence ID" value="CAG2100936.1"/>
    <property type="molecule type" value="Genomic_DNA"/>
</dbReference>
<dbReference type="PANTHER" id="PTHR12220">
    <property type="entry name" value="50S/60S RIBOSOMAL PROTEIN L16"/>
    <property type="match status" value="1"/>
</dbReference>
<sequence>MPYMTAVCPLVWQSVRGRKFWPIPPDMTHIELPPEAERPLVAMEPMPSWHGVRPRKFPRQQHDIRGPELVNNQLLHKQYGIIALTGVELTINHINLIRTVINKHMNLTKTFAVWRIEAPWKPVSKRSQGKRLGGGKASIHHYTTPIRAGQVIVEVGGQIEFADCYYYLESISKRLPCDAFPVSQEILDEWDKEEQSLREKNINPFTFERVIKYNMQGCHRWTTMYDREWFGKYY</sequence>
<dbReference type="InterPro" id="IPR047873">
    <property type="entry name" value="Ribosomal_uL16"/>
</dbReference>
<reference evidence="5" key="1">
    <citation type="submission" date="2020-11" db="EMBL/GenBank/DDBJ databases">
        <authorList>
            <person name="Tran Van P."/>
        </authorList>
    </citation>
    <scope>NUCLEOTIDE SEQUENCE</scope>
</reference>
<evidence type="ECO:0000256" key="3">
    <source>
        <dbReference type="ARBA" id="ARBA00023274"/>
    </source>
</evidence>
<gene>
    <name evidence="5" type="ORF">OSB1V03_LOCUS991</name>
</gene>
<keyword evidence="2" id="KW-0689">Ribosomal protein</keyword>
<dbReference type="GO" id="GO:0005762">
    <property type="term" value="C:mitochondrial large ribosomal subunit"/>
    <property type="evidence" value="ECO:0007669"/>
    <property type="project" value="TreeGrafter"/>
</dbReference>
<dbReference type="GO" id="GO:0003735">
    <property type="term" value="F:structural constituent of ribosome"/>
    <property type="evidence" value="ECO:0007669"/>
    <property type="project" value="InterPro"/>
</dbReference>
<dbReference type="SUPFAM" id="SSF54686">
    <property type="entry name" value="Ribosomal protein L16p/L10e"/>
    <property type="match status" value="1"/>
</dbReference>
<evidence type="ECO:0000256" key="4">
    <source>
        <dbReference type="ARBA" id="ARBA00035302"/>
    </source>
</evidence>
<evidence type="ECO:0000256" key="2">
    <source>
        <dbReference type="ARBA" id="ARBA00022980"/>
    </source>
</evidence>
<dbReference type="OrthoDB" id="268521at2759"/>
<dbReference type="InterPro" id="IPR036920">
    <property type="entry name" value="Ribosomal_uL16_sf"/>
</dbReference>
<dbReference type="Gene3D" id="3.90.1170.10">
    <property type="entry name" value="Ribosomal protein L10e/L16"/>
    <property type="match status" value="1"/>
</dbReference>
<protein>
    <recommendedName>
        <fullName evidence="4">Large ribosomal subunit protein uL16m</fullName>
    </recommendedName>
</protein>
<evidence type="ECO:0000256" key="1">
    <source>
        <dbReference type="ARBA" id="ARBA00008931"/>
    </source>
</evidence>
<accession>A0A7R9PUM5</accession>
<dbReference type="Proteomes" id="UP000759131">
    <property type="component" value="Unassembled WGS sequence"/>
</dbReference>